<organism evidence="2 3">
    <name type="scientific">Actinophytocola glycyrrhizae</name>
    <dbReference type="NCBI Taxonomy" id="2044873"/>
    <lineage>
        <taxon>Bacteria</taxon>
        <taxon>Bacillati</taxon>
        <taxon>Actinomycetota</taxon>
        <taxon>Actinomycetes</taxon>
        <taxon>Pseudonocardiales</taxon>
        <taxon>Pseudonocardiaceae</taxon>
    </lineage>
</organism>
<evidence type="ECO:0000313" key="2">
    <source>
        <dbReference type="EMBL" id="MFC4857969.1"/>
    </source>
</evidence>
<evidence type="ECO:0000313" key="3">
    <source>
        <dbReference type="Proteomes" id="UP001595859"/>
    </source>
</evidence>
<dbReference type="Proteomes" id="UP001595859">
    <property type="component" value="Unassembled WGS sequence"/>
</dbReference>
<reference evidence="3" key="1">
    <citation type="journal article" date="2019" name="Int. J. Syst. Evol. Microbiol.">
        <title>The Global Catalogue of Microorganisms (GCM) 10K type strain sequencing project: providing services to taxonomists for standard genome sequencing and annotation.</title>
        <authorList>
            <consortium name="The Broad Institute Genomics Platform"/>
            <consortium name="The Broad Institute Genome Sequencing Center for Infectious Disease"/>
            <person name="Wu L."/>
            <person name="Ma J."/>
        </authorList>
    </citation>
    <scope>NUCLEOTIDE SEQUENCE [LARGE SCALE GENOMIC DNA]</scope>
    <source>
        <strain evidence="3">ZS-22-S1</strain>
    </source>
</reference>
<sequence length="129" mass="14402">MELEGDSPAPRPPAAPTQGIPPSLHVTPENVVTLAATFRRCADRLERQLPHLDADLALKAPWLDDPVSGWAQERFNEYFVRSEHAFVQIVHSEYEQHKALRDALVATAKLYGLTEELISAGFTDVEAER</sequence>
<protein>
    <recommendedName>
        <fullName evidence="4">PE family protein</fullName>
    </recommendedName>
</protein>
<comment type="caution">
    <text evidence="2">The sequence shown here is derived from an EMBL/GenBank/DDBJ whole genome shotgun (WGS) entry which is preliminary data.</text>
</comment>
<evidence type="ECO:0008006" key="4">
    <source>
        <dbReference type="Google" id="ProtNLM"/>
    </source>
</evidence>
<accession>A0ABV9SAM1</accession>
<name>A0ABV9SAM1_9PSEU</name>
<gene>
    <name evidence="2" type="ORF">ACFPCV_31090</name>
</gene>
<proteinExistence type="predicted"/>
<dbReference type="EMBL" id="JBHSIS010000022">
    <property type="protein sequence ID" value="MFC4857969.1"/>
    <property type="molecule type" value="Genomic_DNA"/>
</dbReference>
<dbReference type="RefSeq" id="WP_378060094.1">
    <property type="nucleotide sequence ID" value="NZ_JBHSIS010000022.1"/>
</dbReference>
<keyword evidence="3" id="KW-1185">Reference proteome</keyword>
<feature type="region of interest" description="Disordered" evidence="1">
    <location>
        <begin position="1"/>
        <end position="26"/>
    </location>
</feature>
<evidence type="ECO:0000256" key="1">
    <source>
        <dbReference type="SAM" id="MobiDB-lite"/>
    </source>
</evidence>